<sequence>METNDNQALLENAPVSTLIRKMSVPSIIGVMAYNLYNLFDTIFISRGAGSSAVGGVAVSFPLFLFLSAVSSTLGSGAASVMSRAFGRKDYEKATKTAANTFLLFYITAILVTILGLCFLEQFLYAMGVTDTLLPYAKSYTRIILAGAVTSTGFSSLIRAEGSSRYAMYIWVIPMSANILLDILFIFGLRMGVIGAAAGTVMAQAISMFMSIYYFFLSGKSCLKFSVKDFIPDKGIIREVILIGIPSFLQMSGYSISIIIVNQFLRKYGGDLPISTYGIVSRVNTLFLFPVMGLVQGIQPIIGYSNGAGKPVRTAETLKKSSMLAVLYGAFGYLVILLFSSQILRLFTTDEGILKLGSTVLKLTNAGIILNGLLNIQSAYFQAVGKKLLSLFLVLCNQVICFIPITFLLGSIFGLSGIWYSFPVSALLASVVSGPITVYSVRKSLTFKNRMLQ</sequence>
<evidence type="ECO:0000256" key="7">
    <source>
        <dbReference type="ARBA" id="ARBA00022989"/>
    </source>
</evidence>
<evidence type="ECO:0000256" key="10">
    <source>
        <dbReference type="SAM" id="Phobius"/>
    </source>
</evidence>
<evidence type="ECO:0000256" key="6">
    <source>
        <dbReference type="ARBA" id="ARBA00022692"/>
    </source>
</evidence>
<feature type="transmembrane region" description="Helical" evidence="10">
    <location>
        <begin position="138"/>
        <end position="158"/>
    </location>
</feature>
<proteinExistence type="inferred from homology"/>
<dbReference type="InterPro" id="IPR002528">
    <property type="entry name" value="MATE_fam"/>
</dbReference>
<dbReference type="InterPro" id="IPR051327">
    <property type="entry name" value="MATE_MepA_subfamily"/>
</dbReference>
<keyword evidence="4" id="KW-0813">Transport</keyword>
<reference evidence="11 12" key="1">
    <citation type="submission" date="2018-05" db="EMBL/GenBank/DDBJ databases">
        <title>The Hungate 1000. A catalogue of reference genomes from the rumen microbiome.</title>
        <authorList>
            <person name="Kelly W."/>
        </authorList>
    </citation>
    <scope>NUCLEOTIDE SEQUENCE [LARGE SCALE GENOMIC DNA]</scope>
    <source>
        <strain evidence="11 12">NLAE-zl-C242</strain>
    </source>
</reference>
<evidence type="ECO:0000313" key="12">
    <source>
        <dbReference type="Proteomes" id="UP000245845"/>
    </source>
</evidence>
<accession>A0A2Y9C5R2</accession>
<dbReference type="GO" id="GO:0046677">
    <property type="term" value="P:response to antibiotic"/>
    <property type="evidence" value="ECO:0007669"/>
    <property type="project" value="UniProtKB-KW"/>
</dbReference>
<dbReference type="Proteomes" id="UP000245845">
    <property type="component" value="Unassembled WGS sequence"/>
</dbReference>
<gene>
    <name evidence="11" type="ORF">A8806_109198</name>
</gene>
<feature type="transmembrane region" description="Helical" evidence="10">
    <location>
        <begin position="165"/>
        <end position="186"/>
    </location>
</feature>
<keyword evidence="5" id="KW-1003">Cell membrane</keyword>
<dbReference type="PIRSF" id="PIRSF006603">
    <property type="entry name" value="DinF"/>
    <property type="match status" value="1"/>
</dbReference>
<evidence type="ECO:0000256" key="3">
    <source>
        <dbReference type="ARBA" id="ARBA00022106"/>
    </source>
</evidence>
<comment type="similarity">
    <text evidence="2">Belongs to the multi antimicrobial extrusion (MATE) (TC 2.A.66.1) family. MepA subfamily.</text>
</comment>
<dbReference type="GO" id="GO:0042910">
    <property type="term" value="F:xenobiotic transmembrane transporter activity"/>
    <property type="evidence" value="ECO:0007669"/>
    <property type="project" value="InterPro"/>
</dbReference>
<comment type="subcellular location">
    <subcellularLocation>
        <location evidence="1">Cell membrane</location>
        <topology evidence="1">Multi-pass membrane protein</topology>
    </subcellularLocation>
</comment>
<evidence type="ECO:0000256" key="2">
    <source>
        <dbReference type="ARBA" id="ARBA00008417"/>
    </source>
</evidence>
<keyword evidence="9" id="KW-0046">Antibiotic resistance</keyword>
<protein>
    <recommendedName>
        <fullName evidence="3">Multidrug export protein MepA</fullName>
    </recommendedName>
</protein>
<evidence type="ECO:0000256" key="8">
    <source>
        <dbReference type="ARBA" id="ARBA00023136"/>
    </source>
</evidence>
<organism evidence="11 12">
    <name type="scientific">Faecalicatena orotica</name>
    <dbReference type="NCBI Taxonomy" id="1544"/>
    <lineage>
        <taxon>Bacteria</taxon>
        <taxon>Bacillati</taxon>
        <taxon>Bacillota</taxon>
        <taxon>Clostridia</taxon>
        <taxon>Lachnospirales</taxon>
        <taxon>Lachnospiraceae</taxon>
        <taxon>Faecalicatena</taxon>
    </lineage>
</organism>
<feature type="transmembrane region" description="Helical" evidence="10">
    <location>
        <begin position="102"/>
        <end position="126"/>
    </location>
</feature>
<evidence type="ECO:0000313" key="11">
    <source>
        <dbReference type="EMBL" id="PWJ28317.1"/>
    </source>
</evidence>
<keyword evidence="8 10" id="KW-0472">Membrane</keyword>
<evidence type="ECO:0000256" key="5">
    <source>
        <dbReference type="ARBA" id="ARBA00022475"/>
    </source>
</evidence>
<name>A0A2Y9C5R2_9FIRM</name>
<feature type="transmembrane region" description="Helical" evidence="10">
    <location>
        <begin position="417"/>
        <end position="440"/>
    </location>
</feature>
<dbReference type="AlphaFoldDB" id="A0A2Y9C5R2"/>
<dbReference type="GO" id="GO:0015297">
    <property type="term" value="F:antiporter activity"/>
    <property type="evidence" value="ECO:0007669"/>
    <property type="project" value="InterPro"/>
</dbReference>
<feature type="transmembrane region" description="Helical" evidence="10">
    <location>
        <begin position="387"/>
        <end position="411"/>
    </location>
</feature>
<evidence type="ECO:0000256" key="4">
    <source>
        <dbReference type="ARBA" id="ARBA00022448"/>
    </source>
</evidence>
<keyword evidence="6 10" id="KW-0812">Transmembrane</keyword>
<dbReference type="OrthoDB" id="9811110at2"/>
<evidence type="ECO:0000256" key="9">
    <source>
        <dbReference type="ARBA" id="ARBA00023251"/>
    </source>
</evidence>
<dbReference type="CDD" id="cd13143">
    <property type="entry name" value="MATE_MepA_like"/>
    <property type="match status" value="1"/>
</dbReference>
<dbReference type="InterPro" id="IPR045070">
    <property type="entry name" value="MATE_MepA-like"/>
</dbReference>
<dbReference type="InterPro" id="IPR048279">
    <property type="entry name" value="MdtK-like"/>
</dbReference>
<feature type="transmembrane region" description="Helical" evidence="10">
    <location>
        <begin position="324"/>
        <end position="343"/>
    </location>
</feature>
<keyword evidence="7 10" id="KW-1133">Transmembrane helix</keyword>
<feature type="transmembrane region" description="Helical" evidence="10">
    <location>
        <begin position="235"/>
        <end position="264"/>
    </location>
</feature>
<evidence type="ECO:0000256" key="1">
    <source>
        <dbReference type="ARBA" id="ARBA00004651"/>
    </source>
</evidence>
<dbReference type="NCBIfam" id="TIGR00797">
    <property type="entry name" value="matE"/>
    <property type="match status" value="1"/>
</dbReference>
<dbReference type="EMBL" id="QGDL01000009">
    <property type="protein sequence ID" value="PWJ28317.1"/>
    <property type="molecule type" value="Genomic_DNA"/>
</dbReference>
<dbReference type="PANTHER" id="PTHR43823:SF3">
    <property type="entry name" value="MULTIDRUG EXPORT PROTEIN MEPA"/>
    <property type="match status" value="1"/>
</dbReference>
<dbReference type="PANTHER" id="PTHR43823">
    <property type="entry name" value="SPORULATION PROTEIN YKVU"/>
    <property type="match status" value="1"/>
</dbReference>
<feature type="transmembrane region" description="Helical" evidence="10">
    <location>
        <begin position="60"/>
        <end position="81"/>
    </location>
</feature>
<feature type="transmembrane region" description="Helical" evidence="10">
    <location>
        <begin position="284"/>
        <end position="303"/>
    </location>
</feature>
<keyword evidence="12" id="KW-1185">Reference proteome</keyword>
<dbReference type="Pfam" id="PF01554">
    <property type="entry name" value="MatE"/>
    <property type="match status" value="2"/>
</dbReference>
<dbReference type="GO" id="GO:0005886">
    <property type="term" value="C:plasma membrane"/>
    <property type="evidence" value="ECO:0007669"/>
    <property type="project" value="UniProtKB-SubCell"/>
</dbReference>
<comment type="caution">
    <text evidence="11">The sequence shown here is derived from an EMBL/GenBank/DDBJ whole genome shotgun (WGS) entry which is preliminary data.</text>
</comment>
<feature type="transmembrane region" description="Helical" evidence="10">
    <location>
        <begin position="192"/>
        <end position="215"/>
    </location>
</feature>
<feature type="transmembrane region" description="Helical" evidence="10">
    <location>
        <begin position="355"/>
        <end position="375"/>
    </location>
</feature>
<dbReference type="RefSeq" id="WP_109732114.1">
    <property type="nucleotide sequence ID" value="NZ_BAAACK010000009.1"/>
</dbReference>